<proteinExistence type="predicted"/>
<comment type="caution">
    <text evidence="1">The sequence shown here is derived from an EMBL/GenBank/DDBJ whole genome shotgun (WGS) entry which is preliminary data.</text>
</comment>
<sequence>MARPKNSPAAAPDTAKPAADVEAVLVQAAERSALVLKQFGDGLPFDLPRYEHVIRTHLARSADEMLAAGRALLVVREHVPHGEWSEFLARLSIDHTLAKRMQQAALKFSNGATSHHLVEAAGNKSKLIELLVLDDDQVAELNDGGTVAGITLDDVAAMSVSDLRKALREARADAEANDKLLSEKNDQIDTLKKERDAATRRIKAERPDEHLVGLHTEVEAELVGLEASIGGKLREGLEKLCEAYVAHGQGDAQRTRLIAASLRAIQQQIGDLFTEFSLPQDDGDAMPAWAKDE</sequence>
<evidence type="ECO:0000313" key="1">
    <source>
        <dbReference type="EMBL" id="MCZ8403174.1"/>
    </source>
</evidence>
<reference evidence="1" key="1">
    <citation type="submission" date="2022-12" db="EMBL/GenBank/DDBJ databases">
        <authorList>
            <person name="Voronina O.L."/>
            <person name="Kunda M.S."/>
            <person name="Ryzhova N."/>
            <person name="Aksenova E.I."/>
        </authorList>
    </citation>
    <scope>NUCLEOTIDE SEQUENCE</scope>
    <source>
        <strain evidence="1">SCCH136:Ach223948</strain>
    </source>
</reference>
<dbReference type="RefSeq" id="WP_033454006.1">
    <property type="nucleotide sequence ID" value="NZ_CYTI01000003.1"/>
</dbReference>
<organism evidence="1 2">
    <name type="scientific">Alcaligenes xylosoxydans xylosoxydans</name>
    <name type="common">Achromobacter xylosoxidans</name>
    <dbReference type="NCBI Taxonomy" id="85698"/>
    <lineage>
        <taxon>Bacteria</taxon>
        <taxon>Pseudomonadati</taxon>
        <taxon>Pseudomonadota</taxon>
        <taxon>Betaproteobacteria</taxon>
        <taxon>Burkholderiales</taxon>
        <taxon>Alcaligenaceae</taxon>
        <taxon>Achromobacter</taxon>
    </lineage>
</organism>
<evidence type="ECO:0000313" key="2">
    <source>
        <dbReference type="Proteomes" id="UP001141992"/>
    </source>
</evidence>
<dbReference type="AlphaFoldDB" id="A0A9X3R5N3"/>
<dbReference type="Proteomes" id="UP001141992">
    <property type="component" value="Unassembled WGS sequence"/>
</dbReference>
<accession>A0A9X3R5N3</accession>
<name>A0A9X3R5N3_ALCXX</name>
<gene>
    <name evidence="1" type="ORF">O9570_17105</name>
</gene>
<protein>
    <submittedName>
        <fullName evidence="1">DUF3102 domain-containing protein</fullName>
    </submittedName>
</protein>
<dbReference type="EMBL" id="JAPZVI010000013">
    <property type="protein sequence ID" value="MCZ8403174.1"/>
    <property type="molecule type" value="Genomic_DNA"/>
</dbReference>